<dbReference type="PANTHER" id="PTHR47197">
    <property type="entry name" value="PROTEIN NIRF"/>
    <property type="match status" value="1"/>
</dbReference>
<feature type="region of interest" description="Disordered" evidence="1">
    <location>
        <begin position="37"/>
        <end position="58"/>
    </location>
</feature>
<accession>X0SM76</accession>
<name>X0SM76_9ZZZZ</name>
<reference evidence="2" key="1">
    <citation type="journal article" date="2014" name="Front. Microbiol.">
        <title>High frequency of phylogenetically diverse reductive dehalogenase-homologous genes in deep subseafloor sedimentary metagenomes.</title>
        <authorList>
            <person name="Kawai M."/>
            <person name="Futagami T."/>
            <person name="Toyoda A."/>
            <person name="Takaki Y."/>
            <person name="Nishi S."/>
            <person name="Hori S."/>
            <person name="Arai W."/>
            <person name="Tsubouchi T."/>
            <person name="Morono Y."/>
            <person name="Uchiyama I."/>
            <person name="Ito T."/>
            <person name="Fujiyama A."/>
            <person name="Inagaki F."/>
            <person name="Takami H."/>
        </authorList>
    </citation>
    <scope>NUCLEOTIDE SEQUENCE</scope>
    <source>
        <strain evidence="2">Expedition CK06-06</strain>
    </source>
</reference>
<evidence type="ECO:0008006" key="3">
    <source>
        <dbReference type="Google" id="ProtNLM"/>
    </source>
</evidence>
<dbReference type="InterPro" id="IPR051200">
    <property type="entry name" value="Host-pathogen_enzymatic-act"/>
</dbReference>
<proteinExistence type="predicted"/>
<dbReference type="Gene3D" id="2.130.10.10">
    <property type="entry name" value="YVTN repeat-like/Quinoprotein amine dehydrogenase"/>
    <property type="match status" value="1"/>
</dbReference>
<protein>
    <recommendedName>
        <fullName evidence="3">SMP-30/Gluconolactonase/LRE-like region domain-containing protein</fullName>
    </recommendedName>
</protein>
<dbReference type="SUPFAM" id="SSF63825">
    <property type="entry name" value="YWTD domain"/>
    <property type="match status" value="1"/>
</dbReference>
<evidence type="ECO:0000256" key="1">
    <source>
        <dbReference type="SAM" id="MobiDB-lite"/>
    </source>
</evidence>
<feature type="non-terminal residue" evidence="2">
    <location>
        <position position="1"/>
    </location>
</feature>
<organism evidence="2">
    <name type="scientific">marine sediment metagenome</name>
    <dbReference type="NCBI Taxonomy" id="412755"/>
    <lineage>
        <taxon>unclassified sequences</taxon>
        <taxon>metagenomes</taxon>
        <taxon>ecological metagenomes</taxon>
    </lineage>
</organism>
<sequence length="325" mass="33646">DRVRRRVYVANADDGALTVIRDLSQLRRLSLPLLLRAGGGGPAPEREPTPSETPTSLVEPSAIDLSLPRRPLEVTTLGVAPGLGEGRSVRAMALDEGRRRLLLASEDELIVLDALSGRTIYTRPLAAPAMALAADEGSGAIYAVLPGRGELCAFGPDGASLGGVDGLGRPTNLVVGLGRIYVADSEGRRVVAIDGESLTIVAERVLPAAPHALALDAEARRLYVGEMGIGTILALDAGTLRPIDQVVLGGLGYPRDLALDGAAGRLYVAHALSPKYGAISAIDVADMSIIGTVWGNEERPLSGADVVAVDGRRGVVLLGQADGVV</sequence>
<dbReference type="PANTHER" id="PTHR47197:SF3">
    <property type="entry name" value="DIHYDRO-HEME D1 DEHYDROGENASE"/>
    <property type="match status" value="1"/>
</dbReference>
<evidence type="ECO:0000313" key="2">
    <source>
        <dbReference type="EMBL" id="GAF82144.1"/>
    </source>
</evidence>
<comment type="caution">
    <text evidence="2">The sequence shown here is derived from an EMBL/GenBank/DDBJ whole genome shotgun (WGS) entry which is preliminary data.</text>
</comment>
<dbReference type="AlphaFoldDB" id="X0SM76"/>
<dbReference type="InterPro" id="IPR015943">
    <property type="entry name" value="WD40/YVTN_repeat-like_dom_sf"/>
</dbReference>
<dbReference type="EMBL" id="BARS01009971">
    <property type="protein sequence ID" value="GAF82144.1"/>
    <property type="molecule type" value="Genomic_DNA"/>
</dbReference>
<feature type="non-terminal residue" evidence="2">
    <location>
        <position position="325"/>
    </location>
</feature>
<gene>
    <name evidence="2" type="ORF">S01H1_18619</name>
</gene>